<keyword evidence="3" id="KW-1185">Reference proteome</keyword>
<geneLocation type="plasmid" evidence="2 3">
    <name>pNHP190012_2</name>
</geneLocation>
<reference evidence="2 3" key="1">
    <citation type="submission" date="2021-07" db="EMBL/GenBank/DDBJ databases">
        <title>Novel Helicobacter sp. Isolated from a cat.</title>
        <authorList>
            <person name="Rimbara E."/>
            <person name="Suzuki M."/>
        </authorList>
    </citation>
    <scope>NUCLEOTIDE SEQUENCE [LARGE SCALE GENOMIC DNA]</scope>
    <source>
        <strain evidence="3">NHP19-012</strain>
        <plasmid evidence="2 3">pNHP190012_2</plasmid>
    </source>
</reference>
<dbReference type="EMBL" id="AP024821">
    <property type="protein sequence ID" value="BCZ20038.1"/>
    <property type="molecule type" value="Genomic_DNA"/>
</dbReference>
<proteinExistence type="predicted"/>
<keyword evidence="1" id="KW-0175">Coiled coil</keyword>
<dbReference type="Proteomes" id="UP000826146">
    <property type="component" value="Plasmid pNHP190012_2"/>
</dbReference>
<protein>
    <submittedName>
        <fullName evidence="2">Uncharacterized protein</fullName>
    </submittedName>
</protein>
<organism evidence="2 3">
    <name type="scientific">Helicobacter gastrofelis</name>
    <dbReference type="NCBI Taxonomy" id="2849642"/>
    <lineage>
        <taxon>Bacteria</taxon>
        <taxon>Pseudomonadati</taxon>
        <taxon>Campylobacterota</taxon>
        <taxon>Epsilonproteobacteria</taxon>
        <taxon>Campylobacterales</taxon>
        <taxon>Helicobacteraceae</taxon>
        <taxon>Helicobacter</taxon>
    </lineage>
</organism>
<accession>A0ABM7SPP6</accession>
<name>A0ABM7SPP6_9HELI</name>
<sequence>MLTACIERNRKVMQEILDHIACQKENGSIELPSSNSNLTSFQKGNDFTDPQGSSSILGAILSFIIKKISELLGLSDGLLRLIQSQSPINNPAHAAEQENRAMEHDPLEQIKILVKENAELRKEKNKVIKENRQLKKQLAQNAEIQRNEPQKVQISPKTLENCTFKNFLKHPKNHNCLTWRFFSAL</sequence>
<evidence type="ECO:0000313" key="3">
    <source>
        <dbReference type="Proteomes" id="UP000826146"/>
    </source>
</evidence>
<gene>
    <name evidence="2" type="ORF">NHP190012_16800</name>
</gene>
<evidence type="ECO:0000313" key="2">
    <source>
        <dbReference type="EMBL" id="BCZ20038.1"/>
    </source>
</evidence>
<evidence type="ECO:0000256" key="1">
    <source>
        <dbReference type="SAM" id="Coils"/>
    </source>
</evidence>
<keyword evidence="2" id="KW-0614">Plasmid</keyword>
<feature type="coiled-coil region" evidence="1">
    <location>
        <begin position="110"/>
        <end position="148"/>
    </location>
</feature>